<dbReference type="InterPro" id="IPR035905">
    <property type="entry name" value="Barstar-like_sf"/>
</dbReference>
<dbReference type="EMBL" id="JACSGR010000006">
    <property type="protein sequence ID" value="MBH5329775.1"/>
    <property type="molecule type" value="Genomic_DNA"/>
</dbReference>
<gene>
    <name evidence="3" type="ORF">H9Q10_08850</name>
</gene>
<feature type="domain" description="Barstar (barnase inhibitor)" evidence="2">
    <location>
        <begin position="3"/>
        <end position="82"/>
    </location>
</feature>
<dbReference type="Pfam" id="PF01337">
    <property type="entry name" value="Barstar"/>
    <property type="match status" value="1"/>
</dbReference>
<comment type="caution">
    <text evidence="3">The sequence shown here is derived from an EMBL/GenBank/DDBJ whole genome shotgun (WGS) entry which is preliminary data.</text>
</comment>
<organism evidence="3 4">
    <name type="scientific">Eikenella glucosivorans</name>
    <dbReference type="NCBI Taxonomy" id="2766967"/>
    <lineage>
        <taxon>Bacteria</taxon>
        <taxon>Pseudomonadati</taxon>
        <taxon>Pseudomonadota</taxon>
        <taxon>Betaproteobacteria</taxon>
        <taxon>Neisseriales</taxon>
        <taxon>Neisseriaceae</taxon>
        <taxon>Eikenella</taxon>
    </lineage>
</organism>
<accession>A0ABS0NBT6</accession>
<name>A0ABS0NBT6_9NEIS</name>
<reference evidence="3 4" key="1">
    <citation type="submission" date="2020-09" db="EMBL/GenBank/DDBJ databases">
        <title>Eikenella S3660 sp. nov., isolated from a throat swab.</title>
        <authorList>
            <person name="Buhl M."/>
        </authorList>
    </citation>
    <scope>NUCLEOTIDE SEQUENCE [LARGE SCALE GENOMIC DNA]</scope>
    <source>
        <strain evidence="3 4">S3360</strain>
    </source>
</reference>
<dbReference type="SUPFAM" id="SSF52038">
    <property type="entry name" value="Barstar-related"/>
    <property type="match status" value="1"/>
</dbReference>
<comment type="similarity">
    <text evidence="1">Belongs to the barstar family.</text>
</comment>
<keyword evidence="4" id="KW-1185">Reference proteome</keyword>
<proteinExistence type="inferred from homology"/>
<dbReference type="InterPro" id="IPR000468">
    <property type="entry name" value="Barstar"/>
</dbReference>
<evidence type="ECO:0000313" key="4">
    <source>
        <dbReference type="Proteomes" id="UP000768471"/>
    </source>
</evidence>
<evidence type="ECO:0000313" key="3">
    <source>
        <dbReference type="EMBL" id="MBH5329775.1"/>
    </source>
</evidence>
<protein>
    <submittedName>
        <fullName evidence="3">Barstar family protein</fullName>
    </submittedName>
</protein>
<dbReference type="Gene3D" id="3.30.370.10">
    <property type="entry name" value="Barstar-like"/>
    <property type="match status" value="1"/>
</dbReference>
<evidence type="ECO:0000259" key="2">
    <source>
        <dbReference type="Pfam" id="PF01337"/>
    </source>
</evidence>
<dbReference type="RefSeq" id="WP_197903600.1">
    <property type="nucleotide sequence ID" value="NZ_JACSGR010000006.1"/>
</dbReference>
<evidence type="ECO:0000256" key="1">
    <source>
        <dbReference type="ARBA" id="ARBA00006845"/>
    </source>
</evidence>
<sequence>MKLEIIGSKIYTEQDFHNQITKIFCVEGFYGKNLDALWDLLSANVERPVMLIWQDSQFSKDQLGSKFFEIVEILERVKRQDRRCQLKEKFDYSLE</sequence>
<dbReference type="Proteomes" id="UP000768471">
    <property type="component" value="Unassembled WGS sequence"/>
</dbReference>